<sequence length="353" mass="40168">MKKFVTLFLLIIPLLSGCVQTKVIDNLTLVNAGGIDYVDGNKIKVTALFTIYDEQKKAEDKNITMTMHHNAGIIEHLSREATSPVLIGDLDFLGIDMKTAKRGIYPIIDTLQREPSVGSRLYLAVSEGSANELLLGTYGSEGNAKFISTMIETNIKHRDIPRTNLHMFASDFFQKAKGAYLPILKKVSDTKLIIDGLAIFSKDKMVYKVPVDEMFYFKLLVDQHNRGSLDVKIHDKGATIQNIRSRSTIRTDMETMTVDIRYNMTGIITKYTGRKLKSNLIEEISKNAEDKIEKKILKLLTDFQRKGIDPIGFERKFIQQHRNFNHQLWEENYKNITFKVHSNVTISESGTLE</sequence>
<dbReference type="EMBL" id="JAGYPG010000002">
    <property type="protein sequence ID" value="MBS4195258.1"/>
    <property type="molecule type" value="Genomic_DNA"/>
</dbReference>
<feature type="chain" id="PRO_5037713641" evidence="8">
    <location>
        <begin position="22"/>
        <end position="353"/>
    </location>
</feature>
<dbReference type="InterPro" id="IPR057336">
    <property type="entry name" value="GerAC_N"/>
</dbReference>
<evidence type="ECO:0000256" key="1">
    <source>
        <dbReference type="ARBA" id="ARBA00004635"/>
    </source>
</evidence>
<reference evidence="11 12" key="1">
    <citation type="submission" date="2021-05" db="EMBL/GenBank/DDBJ databases">
        <title>Novel Bacillus species.</title>
        <authorList>
            <person name="Liu G."/>
        </authorList>
    </citation>
    <scope>NUCLEOTIDE SEQUENCE [LARGE SCALE GENOMIC DNA]</scope>
    <source>
        <strain evidence="12">FJAT-49780</strain>
    </source>
</reference>
<dbReference type="NCBIfam" id="TIGR02887">
    <property type="entry name" value="spore_ger_x_C"/>
    <property type="match status" value="1"/>
</dbReference>
<feature type="domain" description="Spore germination protein N-terminal" evidence="10">
    <location>
        <begin position="22"/>
        <end position="185"/>
    </location>
</feature>
<keyword evidence="3" id="KW-0309">Germination</keyword>
<evidence type="ECO:0000313" key="11">
    <source>
        <dbReference type="EMBL" id="MBS4195258.1"/>
    </source>
</evidence>
<evidence type="ECO:0000256" key="7">
    <source>
        <dbReference type="ARBA" id="ARBA00023288"/>
    </source>
</evidence>
<name>A0A942YFP3_9BACI</name>
<dbReference type="GO" id="GO:0009847">
    <property type="term" value="P:spore germination"/>
    <property type="evidence" value="ECO:0007669"/>
    <property type="project" value="InterPro"/>
</dbReference>
<organism evidence="11 12">
    <name type="scientific">Lederbergia citri</name>
    <dbReference type="NCBI Taxonomy" id="2833580"/>
    <lineage>
        <taxon>Bacteria</taxon>
        <taxon>Bacillati</taxon>
        <taxon>Bacillota</taxon>
        <taxon>Bacilli</taxon>
        <taxon>Bacillales</taxon>
        <taxon>Bacillaceae</taxon>
        <taxon>Lederbergia</taxon>
    </lineage>
</organism>
<dbReference type="PROSITE" id="PS51257">
    <property type="entry name" value="PROKAR_LIPOPROTEIN"/>
    <property type="match status" value="1"/>
</dbReference>
<dbReference type="AlphaFoldDB" id="A0A942YFP3"/>
<dbReference type="PANTHER" id="PTHR35789">
    <property type="entry name" value="SPORE GERMINATION PROTEIN B3"/>
    <property type="match status" value="1"/>
</dbReference>
<evidence type="ECO:0000256" key="8">
    <source>
        <dbReference type="SAM" id="SignalP"/>
    </source>
</evidence>
<feature type="domain" description="Spore germination GerAC-like C-terminal" evidence="9">
    <location>
        <begin position="195"/>
        <end position="350"/>
    </location>
</feature>
<keyword evidence="4 8" id="KW-0732">Signal</keyword>
<keyword evidence="6" id="KW-0564">Palmitate</keyword>
<evidence type="ECO:0000313" key="12">
    <source>
        <dbReference type="Proteomes" id="UP000681414"/>
    </source>
</evidence>
<dbReference type="InterPro" id="IPR038501">
    <property type="entry name" value="Spore_GerAC_C_sf"/>
</dbReference>
<dbReference type="RefSeq" id="WP_213124488.1">
    <property type="nucleotide sequence ID" value="NZ_JAGYPG010000002.1"/>
</dbReference>
<dbReference type="InterPro" id="IPR046953">
    <property type="entry name" value="Spore_GerAC-like_C"/>
</dbReference>
<evidence type="ECO:0000256" key="4">
    <source>
        <dbReference type="ARBA" id="ARBA00022729"/>
    </source>
</evidence>
<gene>
    <name evidence="11" type="ORF">KHA97_09335</name>
</gene>
<comment type="subcellular location">
    <subcellularLocation>
        <location evidence="1">Membrane</location>
        <topology evidence="1">Lipid-anchor</topology>
    </subcellularLocation>
</comment>
<dbReference type="Proteomes" id="UP000681414">
    <property type="component" value="Unassembled WGS sequence"/>
</dbReference>
<proteinExistence type="inferred from homology"/>
<evidence type="ECO:0000259" key="10">
    <source>
        <dbReference type="Pfam" id="PF25198"/>
    </source>
</evidence>
<comment type="similarity">
    <text evidence="2">Belongs to the GerABKC lipoprotein family.</text>
</comment>
<dbReference type="InterPro" id="IPR008844">
    <property type="entry name" value="Spore_GerAC-like"/>
</dbReference>
<evidence type="ECO:0000256" key="2">
    <source>
        <dbReference type="ARBA" id="ARBA00007886"/>
    </source>
</evidence>
<dbReference type="Pfam" id="PF25198">
    <property type="entry name" value="Spore_GerAC_N"/>
    <property type="match status" value="1"/>
</dbReference>
<dbReference type="GO" id="GO:0016020">
    <property type="term" value="C:membrane"/>
    <property type="evidence" value="ECO:0007669"/>
    <property type="project" value="UniProtKB-SubCell"/>
</dbReference>
<dbReference type="Pfam" id="PF05504">
    <property type="entry name" value="Spore_GerAC"/>
    <property type="match status" value="1"/>
</dbReference>
<dbReference type="Gene3D" id="3.30.300.210">
    <property type="entry name" value="Nutrient germinant receptor protein C, domain 3"/>
    <property type="match status" value="1"/>
</dbReference>
<evidence type="ECO:0000256" key="6">
    <source>
        <dbReference type="ARBA" id="ARBA00023139"/>
    </source>
</evidence>
<evidence type="ECO:0000256" key="3">
    <source>
        <dbReference type="ARBA" id="ARBA00022544"/>
    </source>
</evidence>
<protein>
    <submittedName>
        <fullName evidence="11">Ger(X)C family spore germination protein</fullName>
    </submittedName>
</protein>
<feature type="signal peptide" evidence="8">
    <location>
        <begin position="1"/>
        <end position="21"/>
    </location>
</feature>
<dbReference type="PANTHER" id="PTHR35789:SF1">
    <property type="entry name" value="SPORE GERMINATION PROTEIN B3"/>
    <property type="match status" value="1"/>
</dbReference>
<keyword evidence="5" id="KW-0472">Membrane</keyword>
<keyword evidence="12" id="KW-1185">Reference proteome</keyword>
<evidence type="ECO:0000256" key="5">
    <source>
        <dbReference type="ARBA" id="ARBA00023136"/>
    </source>
</evidence>
<accession>A0A942YFP3</accession>
<evidence type="ECO:0000259" key="9">
    <source>
        <dbReference type="Pfam" id="PF05504"/>
    </source>
</evidence>
<comment type="caution">
    <text evidence="11">The sequence shown here is derived from an EMBL/GenBank/DDBJ whole genome shotgun (WGS) entry which is preliminary data.</text>
</comment>
<keyword evidence="7" id="KW-0449">Lipoprotein</keyword>